<dbReference type="AlphaFoldDB" id="A0A380TG30"/>
<accession>A0A380TG30</accession>
<organism evidence="1">
    <name type="scientific">metagenome</name>
    <dbReference type="NCBI Taxonomy" id="256318"/>
    <lineage>
        <taxon>unclassified sequences</taxon>
        <taxon>metagenomes</taxon>
    </lineage>
</organism>
<reference evidence="1" key="1">
    <citation type="submission" date="2018-07" db="EMBL/GenBank/DDBJ databases">
        <authorList>
            <person name="Quirk P.G."/>
            <person name="Krulwich T.A."/>
        </authorList>
    </citation>
    <scope>NUCLEOTIDE SEQUENCE</scope>
</reference>
<proteinExistence type="predicted"/>
<name>A0A380TG30_9ZZZZ</name>
<gene>
    <name evidence="1" type="ORF">DF3PB_4280003</name>
</gene>
<dbReference type="EMBL" id="UIDG01000366">
    <property type="protein sequence ID" value="SUS07400.1"/>
    <property type="molecule type" value="Genomic_DNA"/>
</dbReference>
<sequence length="129" mass="14082">MRSRQLNVQQQVALVREGVEGIADFATKADSPVPWLAGLLREMHIDPATGVLVKLQHIPDQGGEYYSGLWLAAPAQFWEFEVTIPRLPSQTRVVEHFAPVDVPVLPRARGKGTSFGAIALSVLNARVAS</sequence>
<protein>
    <submittedName>
        <fullName evidence="1">Uncharacterized protein</fullName>
    </submittedName>
</protein>
<evidence type="ECO:0000313" key="1">
    <source>
        <dbReference type="EMBL" id="SUS07400.1"/>
    </source>
</evidence>